<dbReference type="SMART" id="SM00108">
    <property type="entry name" value="B_lectin"/>
    <property type="match status" value="1"/>
</dbReference>
<keyword evidence="2" id="KW-1003">Cell membrane</keyword>
<feature type="chain" id="PRO_5044840098" description="Receptor-like serine/threonine-protein kinase" evidence="24">
    <location>
        <begin position="25"/>
        <end position="849"/>
    </location>
</feature>
<evidence type="ECO:0000256" key="13">
    <source>
        <dbReference type="ARBA" id="ARBA00022989"/>
    </source>
</evidence>
<dbReference type="Gene3D" id="1.10.510.10">
    <property type="entry name" value="Transferase(Phosphotransferase) domain 1"/>
    <property type="match status" value="1"/>
</dbReference>
<dbReference type="InterPro" id="IPR008271">
    <property type="entry name" value="Ser/Thr_kinase_AS"/>
</dbReference>
<evidence type="ECO:0000256" key="1">
    <source>
        <dbReference type="ARBA" id="ARBA00004251"/>
    </source>
</evidence>
<feature type="transmembrane region" description="Helical" evidence="23">
    <location>
        <begin position="432"/>
        <end position="456"/>
    </location>
</feature>
<evidence type="ECO:0000256" key="24">
    <source>
        <dbReference type="SAM" id="SignalP"/>
    </source>
</evidence>
<dbReference type="Gene3D" id="3.30.200.20">
    <property type="entry name" value="Phosphorylase Kinase, domain 1"/>
    <property type="match status" value="1"/>
</dbReference>
<feature type="region of interest" description="Disordered" evidence="22">
    <location>
        <begin position="825"/>
        <end position="849"/>
    </location>
</feature>
<keyword evidence="15" id="KW-1015">Disulfide bond</keyword>
<dbReference type="PIRSF" id="PIRSF000641">
    <property type="entry name" value="SRK"/>
    <property type="match status" value="1"/>
</dbReference>
<feature type="transmembrane region" description="Helical" evidence="23">
    <location>
        <begin position="63"/>
        <end position="84"/>
    </location>
</feature>
<sequence length="849" mass="90787">MGGKRGELALLCCLALLLPLLSHGADMPLGSTLSPGSNSAAWTSPNSTFSLSFTASPTSPSLFVAAITYAGGVPVWSAGGGAAVDSGGSLRLSSTGDLQLVNGSGAVLWSSNTGGRGVSAAAVQESGNLVLKNATATLWQSFDHPTDTVVMSQNFTSGMNLTSGNYAFTVDKSSGNLTLKWSSGGTTVTYFNKGYNTTFTGNKTLSAPTLTMQTNGIVSLTDGQLASPVVVAYSSNYGESGDMMRFVRLDGDGNFRAYSAARGSNAATEQWSAVADQCQVFGYCGNMGVCSYNGTSPVCGCPSLNFELADASNPRQGCKRKVDLANCPGNSTMLQLDNTQFLTYPPEITTEQFFVGITACRLNCLSGGSCVASTALSDGSGLCFLKVSNFVSAYQSAALPSTSFVKVCFPTQPNPPPSSATAARTTSGVRGWVVAVVVLGAVAGLVLCEWALWWWFCRHSPKYGPASAQYALLEYASGAPVQFSYRELHRSTKGFKEKLGAGGFGAVYRAVLANRTVAAVKQLEGIEQGEKQFRMEVATISSTHHLNLVRLIGFCSEGRHRLLVYEFMKNGSLDAFLFGADANKMSWPVRFAVAVGTARGITYLHEECRDCIVHCDIKPENILLDDQFNAKVSDFGLAKLVNPKDHRHRTLTSVRGTRGYLAPEWLANLPITAKSDVYSYGMVLLEIVSGRRNFDVSEDTGRKKFSVWAYEEYERGNVFGIIDKKLLPGEDVDMAQVERALQVSFWCIQEQPAQRLSMGKVVQMLEGIMDLERPPPPKSSDSFLSTTTGTTGSGVSTSMVSTVASSAAPIAPTTSPNLEQEMALGRSTSARNRERVSRQLLSPQPYMTM</sequence>
<keyword evidence="6 23" id="KW-0812">Transmembrane</keyword>
<keyword evidence="12 20" id="KW-0067">ATP-binding</keyword>
<comment type="catalytic activity">
    <reaction evidence="19 20">
        <text>L-seryl-[protein] + ATP = O-phospho-L-seryl-[protein] + ADP + H(+)</text>
        <dbReference type="Rhea" id="RHEA:17989"/>
        <dbReference type="Rhea" id="RHEA-COMP:9863"/>
        <dbReference type="Rhea" id="RHEA-COMP:11604"/>
        <dbReference type="ChEBI" id="CHEBI:15378"/>
        <dbReference type="ChEBI" id="CHEBI:29999"/>
        <dbReference type="ChEBI" id="CHEBI:30616"/>
        <dbReference type="ChEBI" id="CHEBI:83421"/>
        <dbReference type="ChEBI" id="CHEBI:456216"/>
        <dbReference type="EC" id="2.7.11.1"/>
    </reaction>
</comment>
<dbReference type="GO" id="GO:0004674">
    <property type="term" value="F:protein serine/threonine kinase activity"/>
    <property type="evidence" value="ECO:0007669"/>
    <property type="project" value="UniProtKB-KW"/>
</dbReference>
<dbReference type="InterPro" id="IPR000719">
    <property type="entry name" value="Prot_kinase_dom"/>
</dbReference>
<evidence type="ECO:0000256" key="22">
    <source>
        <dbReference type="SAM" id="MobiDB-lite"/>
    </source>
</evidence>
<keyword evidence="17" id="KW-0325">Glycoprotein</keyword>
<evidence type="ECO:0000256" key="15">
    <source>
        <dbReference type="ARBA" id="ARBA00023157"/>
    </source>
</evidence>
<dbReference type="Proteomes" id="UP001497457">
    <property type="component" value="Chromosome 16b"/>
</dbReference>
<dbReference type="Pfam" id="PF00954">
    <property type="entry name" value="S_locus_glycop"/>
    <property type="match status" value="1"/>
</dbReference>
<dbReference type="Pfam" id="PF00069">
    <property type="entry name" value="Pkinase"/>
    <property type="match status" value="1"/>
</dbReference>
<feature type="signal peptide" evidence="24">
    <location>
        <begin position="1"/>
        <end position="24"/>
    </location>
</feature>
<keyword evidence="13 23" id="KW-1133">Transmembrane helix</keyword>
<evidence type="ECO:0000256" key="17">
    <source>
        <dbReference type="ARBA" id="ARBA00023180"/>
    </source>
</evidence>
<dbReference type="CDD" id="cd00028">
    <property type="entry name" value="B_lectin"/>
    <property type="match status" value="1"/>
</dbReference>
<keyword evidence="14 23" id="KW-0472">Membrane</keyword>
<dbReference type="Pfam" id="PF01453">
    <property type="entry name" value="B_lectin"/>
    <property type="match status" value="1"/>
</dbReference>
<feature type="domain" description="Bulb-type lectin" evidence="26">
    <location>
        <begin position="18"/>
        <end position="144"/>
    </location>
</feature>
<dbReference type="PANTHER" id="PTHR47974">
    <property type="entry name" value="OS07G0415500 PROTEIN"/>
    <property type="match status" value="1"/>
</dbReference>
<dbReference type="InterPro" id="IPR001480">
    <property type="entry name" value="Bulb-type_lectin_dom"/>
</dbReference>
<evidence type="ECO:0000256" key="5">
    <source>
        <dbReference type="ARBA" id="ARBA00022679"/>
    </source>
</evidence>
<dbReference type="FunFam" id="2.90.10.10:FF:000025">
    <property type="entry name" value="G-type lectin S-receptor-like serine/threonine-protein kinase"/>
    <property type="match status" value="1"/>
</dbReference>
<keyword evidence="5 20" id="KW-0808">Transferase</keyword>
<evidence type="ECO:0000256" key="21">
    <source>
        <dbReference type="PROSITE-ProRule" id="PRU10141"/>
    </source>
</evidence>
<dbReference type="CDD" id="cd14066">
    <property type="entry name" value="STKc_IRAK"/>
    <property type="match status" value="1"/>
</dbReference>
<keyword evidence="7 24" id="KW-0732">Signal</keyword>
<dbReference type="InterPro" id="IPR011009">
    <property type="entry name" value="Kinase-like_dom_sf"/>
</dbReference>
<evidence type="ECO:0000256" key="2">
    <source>
        <dbReference type="ARBA" id="ARBA00022475"/>
    </source>
</evidence>
<dbReference type="FunFam" id="1.10.510.10:FF:000384">
    <property type="entry name" value="G-type lectin S-receptor-like serine/threonine-protein kinase"/>
    <property type="match status" value="1"/>
</dbReference>
<dbReference type="AlphaFoldDB" id="A0ABC8YPA1"/>
<name>A0ABC8YPA1_9POAL</name>
<dbReference type="SUPFAM" id="SSF51110">
    <property type="entry name" value="alpha-D-mannose-specific plant lectins"/>
    <property type="match status" value="1"/>
</dbReference>
<evidence type="ECO:0000256" key="14">
    <source>
        <dbReference type="ARBA" id="ARBA00023136"/>
    </source>
</evidence>
<keyword evidence="4" id="KW-0245">EGF-like domain</keyword>
<dbReference type="Gene3D" id="2.90.10.10">
    <property type="entry name" value="Bulb-type lectin domain"/>
    <property type="match status" value="2"/>
</dbReference>
<evidence type="ECO:0000259" key="26">
    <source>
        <dbReference type="PROSITE" id="PS50927"/>
    </source>
</evidence>
<dbReference type="FunFam" id="3.30.200.20:FF:000059">
    <property type="entry name" value="S-receptor-like serine/threonine-protein kinase"/>
    <property type="match status" value="1"/>
</dbReference>
<dbReference type="PROSITE" id="PS50927">
    <property type="entry name" value="BULB_LECTIN"/>
    <property type="match status" value="1"/>
</dbReference>
<gene>
    <name evidence="27" type="ORF">URODEC1_LOCUS35406</name>
</gene>
<dbReference type="FunFam" id="2.90.10.10:FF:000016">
    <property type="entry name" value="G-type lectin S-receptor-like serine/threonine-protein kinase"/>
    <property type="match status" value="1"/>
</dbReference>
<keyword evidence="9" id="KW-0677">Repeat</keyword>
<evidence type="ECO:0000256" key="23">
    <source>
        <dbReference type="SAM" id="Phobius"/>
    </source>
</evidence>
<dbReference type="EC" id="2.7.11.1" evidence="20"/>
<dbReference type="EMBL" id="OZ075126">
    <property type="protein sequence ID" value="CAL4945349.1"/>
    <property type="molecule type" value="Genomic_DNA"/>
</dbReference>
<dbReference type="SMART" id="SM00220">
    <property type="entry name" value="S_TKc"/>
    <property type="match status" value="1"/>
</dbReference>
<evidence type="ECO:0000256" key="8">
    <source>
        <dbReference type="ARBA" id="ARBA00022734"/>
    </source>
</evidence>
<keyword evidence="11 20" id="KW-0418">Kinase</keyword>
<evidence type="ECO:0000256" key="7">
    <source>
        <dbReference type="ARBA" id="ARBA00022729"/>
    </source>
</evidence>
<keyword evidence="3 20" id="KW-0723">Serine/threonine-protein kinase</keyword>
<dbReference type="PROSITE" id="PS00108">
    <property type="entry name" value="PROTEIN_KINASE_ST"/>
    <property type="match status" value="1"/>
</dbReference>
<evidence type="ECO:0000256" key="6">
    <source>
        <dbReference type="ARBA" id="ARBA00022692"/>
    </source>
</evidence>
<evidence type="ECO:0000256" key="9">
    <source>
        <dbReference type="ARBA" id="ARBA00022737"/>
    </source>
</evidence>
<feature type="compositionally biased region" description="Low complexity" evidence="22">
    <location>
        <begin position="785"/>
        <end position="797"/>
    </location>
</feature>
<dbReference type="InterPro" id="IPR000858">
    <property type="entry name" value="S_locus_glycoprot_dom"/>
</dbReference>
<feature type="region of interest" description="Disordered" evidence="22">
    <location>
        <begin position="771"/>
        <end position="797"/>
    </location>
</feature>
<evidence type="ECO:0000256" key="18">
    <source>
        <dbReference type="ARBA" id="ARBA00047899"/>
    </source>
</evidence>
<keyword evidence="8" id="KW-0430">Lectin</keyword>
<protein>
    <recommendedName>
        <fullName evidence="20">Receptor-like serine/threonine-protein kinase</fullName>
        <ecNumber evidence="20">2.7.11.1</ecNumber>
    </recommendedName>
</protein>
<evidence type="ECO:0000259" key="25">
    <source>
        <dbReference type="PROSITE" id="PS50011"/>
    </source>
</evidence>
<evidence type="ECO:0000256" key="4">
    <source>
        <dbReference type="ARBA" id="ARBA00022536"/>
    </source>
</evidence>
<dbReference type="PROSITE" id="PS00107">
    <property type="entry name" value="PROTEIN_KINASE_ATP"/>
    <property type="match status" value="1"/>
</dbReference>
<comment type="catalytic activity">
    <reaction evidence="18 20">
        <text>L-threonyl-[protein] + ATP = O-phospho-L-threonyl-[protein] + ADP + H(+)</text>
        <dbReference type="Rhea" id="RHEA:46608"/>
        <dbReference type="Rhea" id="RHEA-COMP:11060"/>
        <dbReference type="Rhea" id="RHEA-COMP:11605"/>
        <dbReference type="ChEBI" id="CHEBI:15378"/>
        <dbReference type="ChEBI" id="CHEBI:30013"/>
        <dbReference type="ChEBI" id="CHEBI:30616"/>
        <dbReference type="ChEBI" id="CHEBI:61977"/>
        <dbReference type="ChEBI" id="CHEBI:456216"/>
        <dbReference type="EC" id="2.7.11.1"/>
    </reaction>
</comment>
<dbReference type="GO" id="GO:0005886">
    <property type="term" value="C:plasma membrane"/>
    <property type="evidence" value="ECO:0007669"/>
    <property type="project" value="UniProtKB-SubCell"/>
</dbReference>
<dbReference type="Pfam" id="PF08276">
    <property type="entry name" value="PAN_2"/>
    <property type="match status" value="1"/>
</dbReference>
<keyword evidence="10 20" id="KW-0547">Nucleotide-binding</keyword>
<accession>A0ABC8YPA1</accession>
<dbReference type="InterPro" id="IPR024171">
    <property type="entry name" value="SRK-like_kinase"/>
</dbReference>
<evidence type="ECO:0000256" key="3">
    <source>
        <dbReference type="ARBA" id="ARBA00022527"/>
    </source>
</evidence>
<evidence type="ECO:0000256" key="16">
    <source>
        <dbReference type="ARBA" id="ARBA00023170"/>
    </source>
</evidence>
<dbReference type="InterPro" id="IPR017441">
    <property type="entry name" value="Protein_kinase_ATP_BS"/>
</dbReference>
<keyword evidence="28" id="KW-1185">Reference proteome</keyword>
<reference evidence="27 28" key="2">
    <citation type="submission" date="2024-10" db="EMBL/GenBank/DDBJ databases">
        <authorList>
            <person name="Ryan C."/>
        </authorList>
    </citation>
    <scope>NUCLEOTIDE SEQUENCE [LARGE SCALE GENOMIC DNA]</scope>
</reference>
<dbReference type="InterPro" id="IPR036426">
    <property type="entry name" value="Bulb-type_lectin_dom_sf"/>
</dbReference>
<dbReference type="SUPFAM" id="SSF56112">
    <property type="entry name" value="Protein kinase-like (PK-like)"/>
    <property type="match status" value="1"/>
</dbReference>
<evidence type="ECO:0000256" key="20">
    <source>
        <dbReference type="PIRNR" id="PIRNR000641"/>
    </source>
</evidence>
<evidence type="ECO:0000313" key="27">
    <source>
        <dbReference type="EMBL" id="CAL4945349.1"/>
    </source>
</evidence>
<reference evidence="28" key="1">
    <citation type="submission" date="2024-06" db="EMBL/GenBank/DDBJ databases">
        <authorList>
            <person name="Ryan C."/>
        </authorList>
    </citation>
    <scope>NUCLEOTIDE SEQUENCE [LARGE SCALE GENOMIC DNA]</scope>
</reference>
<dbReference type="PANTHER" id="PTHR47974:SF9">
    <property type="entry name" value="RECEPTOR-LIKE SERINE_THREONINE-PROTEIN KINASE"/>
    <property type="match status" value="1"/>
</dbReference>
<evidence type="ECO:0000256" key="19">
    <source>
        <dbReference type="ARBA" id="ARBA00048679"/>
    </source>
</evidence>
<dbReference type="PROSITE" id="PS50011">
    <property type="entry name" value="PROTEIN_KINASE_DOM"/>
    <property type="match status" value="1"/>
</dbReference>
<organism evidence="27 28">
    <name type="scientific">Urochloa decumbens</name>
    <dbReference type="NCBI Taxonomy" id="240449"/>
    <lineage>
        <taxon>Eukaryota</taxon>
        <taxon>Viridiplantae</taxon>
        <taxon>Streptophyta</taxon>
        <taxon>Embryophyta</taxon>
        <taxon>Tracheophyta</taxon>
        <taxon>Spermatophyta</taxon>
        <taxon>Magnoliopsida</taxon>
        <taxon>Liliopsida</taxon>
        <taxon>Poales</taxon>
        <taxon>Poaceae</taxon>
        <taxon>PACMAD clade</taxon>
        <taxon>Panicoideae</taxon>
        <taxon>Panicodae</taxon>
        <taxon>Paniceae</taxon>
        <taxon>Melinidinae</taxon>
        <taxon>Urochloa</taxon>
    </lineage>
</organism>
<comment type="similarity">
    <text evidence="20">Belongs to the protein kinase superfamily. Ser/Thr protein kinase family.</text>
</comment>
<dbReference type="GO" id="GO:0030246">
    <property type="term" value="F:carbohydrate binding"/>
    <property type="evidence" value="ECO:0007669"/>
    <property type="project" value="UniProtKB-KW"/>
</dbReference>
<dbReference type="GO" id="GO:0005524">
    <property type="term" value="F:ATP binding"/>
    <property type="evidence" value="ECO:0007669"/>
    <property type="project" value="UniProtKB-UniRule"/>
</dbReference>
<evidence type="ECO:0000313" key="28">
    <source>
        <dbReference type="Proteomes" id="UP001497457"/>
    </source>
</evidence>
<feature type="compositionally biased region" description="Polar residues" evidence="22">
    <location>
        <begin position="839"/>
        <end position="849"/>
    </location>
</feature>
<keyword evidence="16" id="KW-0675">Receptor</keyword>
<dbReference type="GO" id="GO:0051707">
    <property type="term" value="P:response to other organism"/>
    <property type="evidence" value="ECO:0007669"/>
    <property type="project" value="UniProtKB-ARBA"/>
</dbReference>
<evidence type="ECO:0000256" key="12">
    <source>
        <dbReference type="ARBA" id="ARBA00022840"/>
    </source>
</evidence>
<proteinExistence type="inferred from homology"/>
<evidence type="ECO:0000256" key="10">
    <source>
        <dbReference type="ARBA" id="ARBA00022741"/>
    </source>
</evidence>
<comment type="subcellular location">
    <subcellularLocation>
        <location evidence="1">Cell membrane</location>
        <topology evidence="1">Single-pass type I membrane protein</topology>
    </subcellularLocation>
</comment>
<feature type="binding site" evidence="21">
    <location>
        <position position="521"/>
    </location>
    <ligand>
        <name>ATP</name>
        <dbReference type="ChEBI" id="CHEBI:30616"/>
    </ligand>
</feature>
<evidence type="ECO:0000256" key="11">
    <source>
        <dbReference type="ARBA" id="ARBA00022777"/>
    </source>
</evidence>
<feature type="domain" description="Protein kinase" evidence="25">
    <location>
        <begin position="493"/>
        <end position="769"/>
    </location>
</feature>
<dbReference type="InterPro" id="IPR003609">
    <property type="entry name" value="Pan_app"/>
</dbReference>